<reference evidence="10" key="1">
    <citation type="submission" date="2019-09" db="EMBL/GenBank/DDBJ databases">
        <title>Draft genome information of white flower Hibiscus syriacus.</title>
        <authorList>
            <person name="Kim Y.-M."/>
        </authorList>
    </citation>
    <scope>NUCLEOTIDE SEQUENCE [LARGE SCALE GENOMIC DNA]</scope>
    <source>
        <strain evidence="10">YM2019G1</strain>
    </source>
</reference>
<comment type="caution">
    <text evidence="8">Lacks conserved residue(s) required for the propagation of feature annotation.</text>
</comment>
<feature type="transmembrane region" description="Helical" evidence="8">
    <location>
        <begin position="211"/>
        <end position="236"/>
    </location>
</feature>
<feature type="compositionally biased region" description="Basic and acidic residues" evidence="9">
    <location>
        <begin position="372"/>
        <end position="382"/>
    </location>
</feature>
<feature type="region of interest" description="Disordered" evidence="9">
    <location>
        <begin position="372"/>
        <end position="392"/>
    </location>
</feature>
<name>A0A6A2WDK1_HIBSY</name>
<evidence type="ECO:0000256" key="3">
    <source>
        <dbReference type="ARBA" id="ARBA00022448"/>
    </source>
</evidence>
<protein>
    <submittedName>
        <fullName evidence="10">Zinc transporter 5</fullName>
    </submittedName>
</protein>
<evidence type="ECO:0000313" key="11">
    <source>
        <dbReference type="Proteomes" id="UP000436088"/>
    </source>
</evidence>
<sequence>MIKSFAAGRILATGFVHILPNAFETLTSPCIKTSLWGKFPFSGFIAMMSAIGTLMIDAFVTGYYKRRHSSNHKQVDPGDEEHAGHVHIHTHATHGHAHGSADSRSDQDLLVTQLIRQHIISQVLEVGIVVHSVVIGISLGASQSADTIRPLVAALSFHQFFEGMGLGGCISQAEFKSLWVAIIGTFFSLTTPLGIAIGIGVSSFYKHNTQTALIVGVLNSASAGILVYMALVDLLAADFMNLRLQSNATLQLGCHGLEIWVRDIGVSVRPRGSIWSIELTVTTRLSHSWRMLNKSVKDLFRGVATFVLALPHDSPTLWLGVATLVFNASAIRSLEGLVPTFVSLHAQLAWSESLWASNDRSNGVLVEDAKLGEKSHGGKQEESSVGSRASSVSKHEDVVISSQGMLEATKTHREGPVLEVERLKGDAEGMSEQDTFSHEDEESLDEGQGDELTMYGKWAYLMDGFGDHARRLFKME</sequence>
<evidence type="ECO:0000256" key="9">
    <source>
        <dbReference type="SAM" id="MobiDB-lite"/>
    </source>
</evidence>
<feature type="region of interest" description="Disordered" evidence="9">
    <location>
        <begin position="424"/>
        <end position="449"/>
    </location>
</feature>
<evidence type="ECO:0000256" key="1">
    <source>
        <dbReference type="ARBA" id="ARBA00004141"/>
    </source>
</evidence>
<keyword evidence="5 8" id="KW-1133">Transmembrane helix</keyword>
<dbReference type="InterPro" id="IPR004698">
    <property type="entry name" value="Zn/Fe_permease_fun/pln"/>
</dbReference>
<dbReference type="GO" id="GO:0005886">
    <property type="term" value="C:plasma membrane"/>
    <property type="evidence" value="ECO:0007669"/>
    <property type="project" value="TreeGrafter"/>
</dbReference>
<gene>
    <name evidence="10" type="ORF">F3Y22_tig00117056pilonHSYRG00919</name>
</gene>
<keyword evidence="4 8" id="KW-0812">Transmembrane</keyword>
<evidence type="ECO:0000256" key="7">
    <source>
        <dbReference type="ARBA" id="ARBA00023136"/>
    </source>
</evidence>
<keyword evidence="11" id="KW-1185">Reference proteome</keyword>
<comment type="caution">
    <text evidence="10">The sequence shown here is derived from an EMBL/GenBank/DDBJ whole genome shotgun (WGS) entry which is preliminary data.</text>
</comment>
<feature type="transmembrane region" description="Helical" evidence="8">
    <location>
        <begin position="178"/>
        <end position="205"/>
    </location>
</feature>
<feature type="transmembrane region" description="Helical" evidence="8">
    <location>
        <begin position="43"/>
        <end position="64"/>
    </location>
</feature>
<evidence type="ECO:0000256" key="2">
    <source>
        <dbReference type="ARBA" id="ARBA00006939"/>
    </source>
</evidence>
<keyword evidence="3 8" id="KW-0813">Transport</keyword>
<comment type="similarity">
    <text evidence="2 8">Belongs to the ZIP transporter (TC 2.A.5) family.</text>
</comment>
<dbReference type="NCBIfam" id="TIGR00820">
    <property type="entry name" value="zip"/>
    <property type="match status" value="1"/>
</dbReference>
<organism evidence="10 11">
    <name type="scientific">Hibiscus syriacus</name>
    <name type="common">Rose of Sharon</name>
    <dbReference type="NCBI Taxonomy" id="106335"/>
    <lineage>
        <taxon>Eukaryota</taxon>
        <taxon>Viridiplantae</taxon>
        <taxon>Streptophyta</taxon>
        <taxon>Embryophyta</taxon>
        <taxon>Tracheophyta</taxon>
        <taxon>Spermatophyta</taxon>
        <taxon>Magnoliopsida</taxon>
        <taxon>eudicotyledons</taxon>
        <taxon>Gunneridae</taxon>
        <taxon>Pentapetalae</taxon>
        <taxon>rosids</taxon>
        <taxon>malvids</taxon>
        <taxon>Malvales</taxon>
        <taxon>Malvaceae</taxon>
        <taxon>Malvoideae</taxon>
        <taxon>Hibiscus</taxon>
    </lineage>
</organism>
<comment type="subcellular location">
    <subcellularLocation>
        <location evidence="1 8">Membrane</location>
        <topology evidence="1 8">Multi-pass membrane protein</topology>
    </subcellularLocation>
</comment>
<dbReference type="PANTHER" id="PTHR11040:SF181">
    <property type="entry name" value="ZINC TRANSPORTER 1"/>
    <property type="match status" value="1"/>
</dbReference>
<dbReference type="Proteomes" id="UP000436088">
    <property type="component" value="Unassembled WGS sequence"/>
</dbReference>
<evidence type="ECO:0000313" key="10">
    <source>
        <dbReference type="EMBL" id="KAE8654115.1"/>
    </source>
</evidence>
<evidence type="ECO:0000256" key="5">
    <source>
        <dbReference type="ARBA" id="ARBA00022989"/>
    </source>
</evidence>
<dbReference type="PANTHER" id="PTHR11040">
    <property type="entry name" value="ZINC/IRON TRANSPORTER"/>
    <property type="match status" value="1"/>
</dbReference>
<dbReference type="GO" id="GO:0005385">
    <property type="term" value="F:zinc ion transmembrane transporter activity"/>
    <property type="evidence" value="ECO:0007669"/>
    <property type="project" value="InterPro"/>
</dbReference>
<evidence type="ECO:0000256" key="4">
    <source>
        <dbReference type="ARBA" id="ARBA00022692"/>
    </source>
</evidence>
<evidence type="ECO:0000256" key="6">
    <source>
        <dbReference type="ARBA" id="ARBA00023065"/>
    </source>
</evidence>
<dbReference type="AlphaFoldDB" id="A0A6A2WDK1"/>
<dbReference type="Pfam" id="PF02535">
    <property type="entry name" value="Zip"/>
    <property type="match status" value="1"/>
</dbReference>
<accession>A0A6A2WDK1</accession>
<dbReference type="EMBL" id="VEPZ02001788">
    <property type="protein sequence ID" value="KAE8654115.1"/>
    <property type="molecule type" value="Genomic_DNA"/>
</dbReference>
<proteinExistence type="inferred from homology"/>
<keyword evidence="7 8" id="KW-0472">Membrane</keyword>
<dbReference type="InterPro" id="IPR003689">
    <property type="entry name" value="ZIP"/>
</dbReference>
<evidence type="ECO:0000256" key="8">
    <source>
        <dbReference type="RuleBase" id="RU362088"/>
    </source>
</evidence>
<keyword evidence="6 8" id="KW-0406">Ion transport</keyword>
<feature type="compositionally biased region" description="Low complexity" evidence="9">
    <location>
        <begin position="383"/>
        <end position="392"/>
    </location>
</feature>
<feature type="compositionally biased region" description="Acidic residues" evidence="9">
    <location>
        <begin position="439"/>
        <end position="449"/>
    </location>
</feature>